<evidence type="ECO:0000256" key="1">
    <source>
        <dbReference type="SAM" id="MobiDB-lite"/>
    </source>
</evidence>
<organism evidence="2 3">
    <name type="scientific">Schistosoma mattheei</name>
    <dbReference type="NCBI Taxonomy" id="31246"/>
    <lineage>
        <taxon>Eukaryota</taxon>
        <taxon>Metazoa</taxon>
        <taxon>Spiralia</taxon>
        <taxon>Lophotrochozoa</taxon>
        <taxon>Platyhelminthes</taxon>
        <taxon>Trematoda</taxon>
        <taxon>Digenea</taxon>
        <taxon>Strigeidida</taxon>
        <taxon>Schistosomatoidea</taxon>
        <taxon>Schistosomatidae</taxon>
        <taxon>Schistosoma</taxon>
    </lineage>
</organism>
<sequence>MDSNLQCRNPPKSSRLHEASSVTHNVHITQSNQAYSLSSVLPSGTVKNIPVHPLSTKKIFSTARQERRSNYAQLTRPWRANLSTSPRKRNTASFRSVSARRHVANVARPRSHLIGACSDASLADSKQLNISCARSIIPENVFSKKASNNDVDNCCDNSQSYSITNLTGVHQKIPKMERPESHPLRLVIRLGKPVNGSKDELVCQSVVSPLNVQVPSDMSSNSSQASNDVDHLDENASLSILPEEFNVKNDSSVQELTGFCVASEAETFMDPNQFQIHRILNRALPMSSGLVGLYIPSPSEDDDNGDGCGMVEKVFDSEHRLRMTDQSFHFSQVCHENATPVAPQIGCTAGLSSRKKIKPLKGHRSNKRDIKSTRYRCGRLKNTSTDERNLDHSSRLRAQCIKSFEKHSVLDINTDLDFLHGQPLTCA</sequence>
<feature type="region of interest" description="Disordered" evidence="1">
    <location>
        <begin position="1"/>
        <end position="20"/>
    </location>
</feature>
<dbReference type="AlphaFoldDB" id="A0AA85BCB1"/>
<dbReference type="Proteomes" id="UP000050791">
    <property type="component" value="Unassembled WGS sequence"/>
</dbReference>
<feature type="compositionally biased region" description="Polar residues" evidence="1">
    <location>
        <begin position="81"/>
        <end position="96"/>
    </location>
</feature>
<feature type="region of interest" description="Disordered" evidence="1">
    <location>
        <begin position="76"/>
        <end position="96"/>
    </location>
</feature>
<accession>A0AA85BCB1</accession>
<protein>
    <submittedName>
        <fullName evidence="3">Suppressor of cytokine signaling 6</fullName>
    </submittedName>
</protein>
<name>A0AA85BCB1_9TREM</name>
<reference evidence="3" key="1">
    <citation type="submission" date="2023-11" db="UniProtKB">
        <authorList>
            <consortium name="WormBaseParasite"/>
        </authorList>
    </citation>
    <scope>IDENTIFICATION</scope>
</reference>
<dbReference type="WBParaSite" id="SMTH1_47190.1">
    <property type="protein sequence ID" value="SMTH1_47190.1"/>
    <property type="gene ID" value="SMTH1_47190"/>
</dbReference>
<evidence type="ECO:0000313" key="3">
    <source>
        <dbReference type="WBParaSite" id="SMTH1_47190.1"/>
    </source>
</evidence>
<proteinExistence type="predicted"/>
<evidence type="ECO:0000313" key="2">
    <source>
        <dbReference type="Proteomes" id="UP000050791"/>
    </source>
</evidence>